<sequence length="119" mass="13679">CATREALASRCRPCVAHRRRNRRGHQRQRGRLSARRRGRPCARPRPLRRAAGGGTPVCGHRRRSRGSLCGRGHEHDGRRHAPPCGWAARRRSRPSCRQNTSRTQSTFFGDSWRLDYLDC</sequence>
<feature type="compositionally biased region" description="Basic residues" evidence="1">
    <location>
        <begin position="18"/>
        <end position="48"/>
    </location>
</feature>
<protein>
    <submittedName>
        <fullName evidence="2">Uncharacterized protein</fullName>
    </submittedName>
</protein>
<evidence type="ECO:0000313" key="3">
    <source>
        <dbReference type="Proteomes" id="UP000015106"/>
    </source>
</evidence>
<reference evidence="2" key="2">
    <citation type="submission" date="2018-03" db="EMBL/GenBank/DDBJ databases">
        <title>The Triticum urartu genome reveals the dynamic nature of wheat genome evolution.</title>
        <authorList>
            <person name="Ling H."/>
            <person name="Ma B."/>
            <person name="Shi X."/>
            <person name="Liu H."/>
            <person name="Dong L."/>
            <person name="Sun H."/>
            <person name="Cao Y."/>
            <person name="Gao Q."/>
            <person name="Zheng S."/>
            <person name="Li Y."/>
            <person name="Yu Y."/>
            <person name="Du H."/>
            <person name="Qi M."/>
            <person name="Li Y."/>
            <person name="Yu H."/>
            <person name="Cui Y."/>
            <person name="Wang N."/>
            <person name="Chen C."/>
            <person name="Wu H."/>
            <person name="Zhao Y."/>
            <person name="Zhang J."/>
            <person name="Li Y."/>
            <person name="Zhou W."/>
            <person name="Zhang B."/>
            <person name="Hu W."/>
            <person name="Eijk M."/>
            <person name="Tang J."/>
            <person name="Witsenboer H."/>
            <person name="Zhao S."/>
            <person name="Li Z."/>
            <person name="Zhang A."/>
            <person name="Wang D."/>
            <person name="Liang C."/>
        </authorList>
    </citation>
    <scope>NUCLEOTIDE SEQUENCE [LARGE SCALE GENOMIC DNA]</scope>
    <source>
        <strain evidence="2">cv. G1812</strain>
    </source>
</reference>
<reference evidence="3" key="1">
    <citation type="journal article" date="2013" name="Nature">
        <title>Draft genome of the wheat A-genome progenitor Triticum urartu.</title>
        <authorList>
            <person name="Ling H.Q."/>
            <person name="Zhao S."/>
            <person name="Liu D."/>
            <person name="Wang J."/>
            <person name="Sun H."/>
            <person name="Zhang C."/>
            <person name="Fan H."/>
            <person name="Li D."/>
            <person name="Dong L."/>
            <person name="Tao Y."/>
            <person name="Gao C."/>
            <person name="Wu H."/>
            <person name="Li Y."/>
            <person name="Cui Y."/>
            <person name="Guo X."/>
            <person name="Zheng S."/>
            <person name="Wang B."/>
            <person name="Yu K."/>
            <person name="Liang Q."/>
            <person name="Yang W."/>
            <person name="Lou X."/>
            <person name="Chen J."/>
            <person name="Feng M."/>
            <person name="Jian J."/>
            <person name="Zhang X."/>
            <person name="Luo G."/>
            <person name="Jiang Y."/>
            <person name="Liu J."/>
            <person name="Wang Z."/>
            <person name="Sha Y."/>
            <person name="Zhang B."/>
            <person name="Wu H."/>
            <person name="Tang D."/>
            <person name="Shen Q."/>
            <person name="Xue P."/>
            <person name="Zou S."/>
            <person name="Wang X."/>
            <person name="Liu X."/>
            <person name="Wang F."/>
            <person name="Yang Y."/>
            <person name="An X."/>
            <person name="Dong Z."/>
            <person name="Zhang K."/>
            <person name="Zhang X."/>
            <person name="Luo M.C."/>
            <person name="Dvorak J."/>
            <person name="Tong Y."/>
            <person name="Wang J."/>
            <person name="Yang H."/>
            <person name="Li Z."/>
            <person name="Wang D."/>
            <person name="Zhang A."/>
            <person name="Wang J."/>
        </authorList>
    </citation>
    <scope>NUCLEOTIDE SEQUENCE</scope>
    <source>
        <strain evidence="3">cv. G1812</strain>
    </source>
</reference>
<organism evidence="2 3">
    <name type="scientific">Triticum urartu</name>
    <name type="common">Red wild einkorn</name>
    <name type="synonym">Crithodium urartu</name>
    <dbReference type="NCBI Taxonomy" id="4572"/>
    <lineage>
        <taxon>Eukaryota</taxon>
        <taxon>Viridiplantae</taxon>
        <taxon>Streptophyta</taxon>
        <taxon>Embryophyta</taxon>
        <taxon>Tracheophyta</taxon>
        <taxon>Spermatophyta</taxon>
        <taxon>Magnoliopsida</taxon>
        <taxon>Liliopsida</taxon>
        <taxon>Poales</taxon>
        <taxon>Poaceae</taxon>
        <taxon>BOP clade</taxon>
        <taxon>Pooideae</taxon>
        <taxon>Triticodae</taxon>
        <taxon>Triticeae</taxon>
        <taxon>Triticinae</taxon>
        <taxon>Triticum</taxon>
    </lineage>
</organism>
<feature type="region of interest" description="Disordered" evidence="1">
    <location>
        <begin position="18"/>
        <end position="63"/>
    </location>
</feature>
<dbReference type="Gramene" id="TuG1812G0300000536.01.T01">
    <property type="protein sequence ID" value="TuG1812G0300000536.01.T01.cds407778"/>
    <property type="gene ID" value="TuG1812G0300000536.01"/>
</dbReference>
<evidence type="ECO:0000313" key="2">
    <source>
        <dbReference type="EnsemblPlants" id="TuG1812G0300000536.01.T01.cds407778"/>
    </source>
</evidence>
<dbReference type="Proteomes" id="UP000015106">
    <property type="component" value="Chromosome 3"/>
</dbReference>
<dbReference type="AlphaFoldDB" id="A0A8R7TQN1"/>
<reference evidence="2" key="3">
    <citation type="submission" date="2022-06" db="UniProtKB">
        <authorList>
            <consortium name="EnsemblPlants"/>
        </authorList>
    </citation>
    <scope>IDENTIFICATION</scope>
</reference>
<proteinExistence type="predicted"/>
<dbReference type="EnsemblPlants" id="TuG1812G0300000536.01.T01">
    <property type="protein sequence ID" value="TuG1812G0300000536.01.T01.cds407778"/>
    <property type="gene ID" value="TuG1812G0300000536.01"/>
</dbReference>
<keyword evidence="3" id="KW-1185">Reference proteome</keyword>
<accession>A0A8R7TQN1</accession>
<name>A0A8R7TQN1_TRIUA</name>
<evidence type="ECO:0000256" key="1">
    <source>
        <dbReference type="SAM" id="MobiDB-lite"/>
    </source>
</evidence>